<feature type="transmembrane region" description="Helical" evidence="1">
    <location>
        <begin position="66"/>
        <end position="88"/>
    </location>
</feature>
<evidence type="ECO:0000313" key="3">
    <source>
        <dbReference type="Proteomes" id="UP000095256"/>
    </source>
</evidence>
<proteinExistence type="predicted"/>
<feature type="transmembrane region" description="Helical" evidence="1">
    <location>
        <begin position="123"/>
        <end position="144"/>
    </location>
</feature>
<keyword evidence="3" id="KW-1185">Reference proteome</keyword>
<organism evidence="2 3">
    <name type="scientific">Enterococcus rivorum</name>
    <dbReference type="NCBI Taxonomy" id="762845"/>
    <lineage>
        <taxon>Bacteria</taxon>
        <taxon>Bacillati</taxon>
        <taxon>Bacillota</taxon>
        <taxon>Bacilli</taxon>
        <taxon>Lactobacillales</taxon>
        <taxon>Enterococcaceae</taxon>
        <taxon>Enterococcus</taxon>
    </lineage>
</organism>
<sequence length="213" mass="25202">MLSKEAIMKKITIKRFYYMEVILTAGWIVYLMKFYFFYKEAYFYVDKRLSLLLQVLSFFTDNWDKAFLYFVLGFLLMVVTLFVTSIIYLIDRGIVEKKQLFFFIVGLNSICFFSLFLNVLGVIFFILLILAATLVYVIFILGNVNWNEERRKYEVGDIIDMKGPFETKEEAQRATKLSFSKYPENAKFGLGEDIYVGTDNKYYADIYIEVLKK</sequence>
<dbReference type="Proteomes" id="UP000095256">
    <property type="component" value="Unassembled WGS sequence"/>
</dbReference>
<reference evidence="2 3" key="1">
    <citation type="submission" date="2016-09" db="EMBL/GenBank/DDBJ databases">
        <authorList>
            <person name="Capua I."/>
            <person name="De Benedictis P."/>
            <person name="Joannis T."/>
            <person name="Lombin L.H."/>
            <person name="Cattoli G."/>
        </authorList>
    </citation>
    <scope>NUCLEOTIDE SEQUENCE [LARGE SCALE GENOMIC DNA]</scope>
    <source>
        <strain evidence="2 3">LMG 25899</strain>
    </source>
</reference>
<evidence type="ECO:0000256" key="1">
    <source>
        <dbReference type="SAM" id="Phobius"/>
    </source>
</evidence>
<evidence type="ECO:0000313" key="2">
    <source>
        <dbReference type="EMBL" id="OEH81708.1"/>
    </source>
</evidence>
<accession>A0A1E5KV78</accession>
<gene>
    <name evidence="2" type="ORF">BCR26_15730</name>
</gene>
<keyword evidence="1" id="KW-0472">Membrane</keyword>
<dbReference type="STRING" id="762845.BCR26_15730"/>
<dbReference type="AlphaFoldDB" id="A0A1E5KV78"/>
<protein>
    <submittedName>
        <fullName evidence="2">Uncharacterized protein</fullName>
    </submittedName>
</protein>
<comment type="caution">
    <text evidence="2">The sequence shown here is derived from an EMBL/GenBank/DDBJ whole genome shotgun (WGS) entry which is preliminary data.</text>
</comment>
<feature type="transmembrane region" description="Helical" evidence="1">
    <location>
        <begin position="16"/>
        <end position="38"/>
    </location>
</feature>
<dbReference type="EMBL" id="MIEK01000037">
    <property type="protein sequence ID" value="OEH81708.1"/>
    <property type="molecule type" value="Genomic_DNA"/>
</dbReference>
<feature type="transmembrane region" description="Helical" evidence="1">
    <location>
        <begin position="100"/>
        <end position="117"/>
    </location>
</feature>
<name>A0A1E5KV78_9ENTE</name>
<keyword evidence="1" id="KW-0812">Transmembrane</keyword>
<keyword evidence="1" id="KW-1133">Transmembrane helix</keyword>